<feature type="binding site" evidence="3">
    <location>
        <position position="310"/>
    </location>
    <ligand>
        <name>Zn(2+)</name>
        <dbReference type="ChEBI" id="CHEBI:29105"/>
    </ligand>
</feature>
<dbReference type="PROSITE" id="PS50970">
    <property type="entry name" value="HCY"/>
    <property type="match status" value="1"/>
</dbReference>
<keyword evidence="3" id="KW-0479">Metal-binding</keyword>
<protein>
    <submittedName>
        <fullName evidence="5">Homocysteine S-methyltransferase family protein</fullName>
    </submittedName>
</protein>
<evidence type="ECO:0000256" key="2">
    <source>
        <dbReference type="ARBA" id="ARBA00022679"/>
    </source>
</evidence>
<dbReference type="PANTHER" id="PTHR11103:SF18">
    <property type="entry name" value="SLR1189 PROTEIN"/>
    <property type="match status" value="1"/>
</dbReference>
<evidence type="ECO:0000256" key="1">
    <source>
        <dbReference type="ARBA" id="ARBA00022603"/>
    </source>
</evidence>
<proteinExistence type="predicted"/>
<reference evidence="5" key="1">
    <citation type="submission" date="2020-11" db="EMBL/GenBank/DDBJ databases">
        <title>Halonatronomonas betainensis gen. nov., sp. nov. a novel haloalkaliphilic representative of the family Halanaerobiacae capable of betaine degradation.</title>
        <authorList>
            <person name="Boltyanskaya Y."/>
            <person name="Kevbrin V."/>
            <person name="Detkova E."/>
            <person name="Grouzdev D.S."/>
            <person name="Koziaeva V."/>
            <person name="Zhilina T."/>
        </authorList>
    </citation>
    <scope>NUCLEOTIDE SEQUENCE</scope>
    <source>
        <strain evidence="5">Z-7014</strain>
    </source>
</reference>
<gene>
    <name evidence="5" type="ORF">I0Q91_00895</name>
</gene>
<dbReference type="Gene3D" id="3.20.20.330">
    <property type="entry name" value="Homocysteine-binding-like domain"/>
    <property type="match status" value="1"/>
</dbReference>
<dbReference type="GO" id="GO:0008168">
    <property type="term" value="F:methyltransferase activity"/>
    <property type="evidence" value="ECO:0007669"/>
    <property type="project" value="UniProtKB-UniRule"/>
</dbReference>
<comment type="caution">
    <text evidence="5">The sequence shown here is derived from an EMBL/GenBank/DDBJ whole genome shotgun (WGS) entry which is preliminary data.</text>
</comment>
<dbReference type="GO" id="GO:0032259">
    <property type="term" value="P:methylation"/>
    <property type="evidence" value="ECO:0007669"/>
    <property type="project" value="UniProtKB-KW"/>
</dbReference>
<keyword evidence="1 3" id="KW-0489">Methyltransferase</keyword>
<accession>A0A931AVM7</accession>
<dbReference type="RefSeq" id="WP_270452266.1">
    <property type="nucleotide sequence ID" value="NZ_JADPIE010000001.1"/>
</dbReference>
<feature type="binding site" evidence="3">
    <location>
        <position position="309"/>
    </location>
    <ligand>
        <name>Zn(2+)</name>
        <dbReference type="ChEBI" id="CHEBI:29105"/>
    </ligand>
</feature>
<dbReference type="InterPro" id="IPR003726">
    <property type="entry name" value="HCY_dom"/>
</dbReference>
<dbReference type="Proteomes" id="UP000621436">
    <property type="component" value="Unassembled WGS sequence"/>
</dbReference>
<keyword evidence="3" id="KW-0862">Zinc</keyword>
<feature type="domain" description="Hcy-binding" evidence="4">
    <location>
        <begin position="13"/>
        <end position="324"/>
    </location>
</feature>
<dbReference type="EMBL" id="JADPIE010000001">
    <property type="protein sequence ID" value="MBF8435623.1"/>
    <property type="molecule type" value="Genomic_DNA"/>
</dbReference>
<evidence type="ECO:0000256" key="3">
    <source>
        <dbReference type="PROSITE-ProRule" id="PRU00333"/>
    </source>
</evidence>
<dbReference type="Pfam" id="PF02574">
    <property type="entry name" value="S-methyl_trans"/>
    <property type="match status" value="1"/>
</dbReference>
<dbReference type="AlphaFoldDB" id="A0A931AVM7"/>
<dbReference type="GO" id="GO:0009086">
    <property type="term" value="P:methionine biosynthetic process"/>
    <property type="evidence" value="ECO:0007669"/>
    <property type="project" value="InterPro"/>
</dbReference>
<comment type="cofactor">
    <cofactor evidence="3">
        <name>Zn(2+)</name>
        <dbReference type="ChEBI" id="CHEBI:29105"/>
    </cofactor>
</comment>
<dbReference type="PANTHER" id="PTHR11103">
    <property type="entry name" value="SLR1189 PROTEIN"/>
    <property type="match status" value="1"/>
</dbReference>
<dbReference type="InterPro" id="IPR036589">
    <property type="entry name" value="HCY_dom_sf"/>
</dbReference>
<keyword evidence="2 3" id="KW-0808">Transferase</keyword>
<dbReference type="GO" id="GO:0008270">
    <property type="term" value="F:zinc ion binding"/>
    <property type="evidence" value="ECO:0007669"/>
    <property type="project" value="InterPro"/>
</dbReference>
<name>A0A931AVM7_9FIRM</name>
<dbReference type="SUPFAM" id="SSF82282">
    <property type="entry name" value="Homocysteine S-methyltransferase"/>
    <property type="match status" value="1"/>
</dbReference>
<evidence type="ECO:0000259" key="4">
    <source>
        <dbReference type="PROSITE" id="PS50970"/>
    </source>
</evidence>
<evidence type="ECO:0000313" key="5">
    <source>
        <dbReference type="EMBL" id="MBF8435623.1"/>
    </source>
</evidence>
<organism evidence="5 6">
    <name type="scientific">Halonatronomonas betaini</name>
    <dbReference type="NCBI Taxonomy" id="2778430"/>
    <lineage>
        <taxon>Bacteria</taxon>
        <taxon>Bacillati</taxon>
        <taxon>Bacillota</taxon>
        <taxon>Clostridia</taxon>
        <taxon>Halanaerobiales</taxon>
        <taxon>Halarsenatibacteraceae</taxon>
        <taxon>Halonatronomonas</taxon>
    </lineage>
</organism>
<sequence>MKAVNTFNNLIKHKNSSKNKNQTVIIGDGGLGTEFIKKDLNNKQAPFTYNLNKPELVANIHLDYLKAGSKIITTNTFSANQLYLKKDKNYSNLSTSELKNEVIKINKSGAKIAVNTRDNFIEENPDQYPALIAGSIGPTGSEEAIFPDKNSNQEKLVETFDNQIKALISGGVDLILFETFSYHLELKAGLEALEEYDLPAIVNMSFDNYTNTNYGTDIDDFANLINNSAKNKILAAGFNCITPEPGYQETIRSFIDKTEIPLSIYFNAGKPELNMKTGQTVYKSKDNYFQEIKSILKLNKPETLIIGGCCGTSPNTIRKLQKLI</sequence>
<feature type="binding site" evidence="3">
    <location>
        <position position="240"/>
    </location>
    <ligand>
        <name>Zn(2+)</name>
        <dbReference type="ChEBI" id="CHEBI:29105"/>
    </ligand>
</feature>
<keyword evidence="6" id="KW-1185">Reference proteome</keyword>
<evidence type="ECO:0000313" key="6">
    <source>
        <dbReference type="Proteomes" id="UP000621436"/>
    </source>
</evidence>